<dbReference type="FunFam" id="2.40.50.100:FF:000042">
    <property type="entry name" value="50S ribosomal protein L27"/>
    <property type="match status" value="1"/>
</dbReference>
<dbReference type="Gene3D" id="2.40.50.100">
    <property type="match status" value="1"/>
</dbReference>
<dbReference type="Proteomes" id="UP000053958">
    <property type="component" value="Unassembled WGS sequence"/>
</dbReference>
<organism evidence="8 9">
    <name type="scientific">Rasamsonia emersonii (strain ATCC 16479 / CBS 393.64 / IMI 116815)</name>
    <dbReference type="NCBI Taxonomy" id="1408163"/>
    <lineage>
        <taxon>Eukaryota</taxon>
        <taxon>Fungi</taxon>
        <taxon>Dikarya</taxon>
        <taxon>Ascomycota</taxon>
        <taxon>Pezizomycotina</taxon>
        <taxon>Eurotiomycetes</taxon>
        <taxon>Eurotiomycetidae</taxon>
        <taxon>Eurotiales</taxon>
        <taxon>Trichocomaceae</taxon>
        <taxon>Rasamsonia</taxon>
    </lineage>
</organism>
<dbReference type="GeneID" id="25317621"/>
<evidence type="ECO:0000256" key="1">
    <source>
        <dbReference type="ARBA" id="ARBA00004173"/>
    </source>
</evidence>
<keyword evidence="9" id="KW-1185">Reference proteome</keyword>
<dbReference type="GO" id="GO:0003735">
    <property type="term" value="F:structural constituent of ribosome"/>
    <property type="evidence" value="ECO:0007669"/>
    <property type="project" value="InterPro"/>
</dbReference>
<dbReference type="NCBIfam" id="TIGR00062">
    <property type="entry name" value="L27"/>
    <property type="match status" value="1"/>
</dbReference>
<dbReference type="GO" id="GO:0006412">
    <property type="term" value="P:translation"/>
    <property type="evidence" value="ECO:0007669"/>
    <property type="project" value="InterPro"/>
</dbReference>
<keyword evidence="4" id="KW-0496">Mitochondrion</keyword>
<evidence type="ECO:0000313" key="8">
    <source>
        <dbReference type="EMBL" id="KKA20694.1"/>
    </source>
</evidence>
<dbReference type="PANTHER" id="PTHR15893:SF0">
    <property type="entry name" value="LARGE RIBOSOMAL SUBUNIT PROTEIN BL27M"/>
    <property type="match status" value="1"/>
</dbReference>
<dbReference type="RefSeq" id="XP_013327306.1">
    <property type="nucleotide sequence ID" value="XM_013471852.1"/>
</dbReference>
<dbReference type="STRING" id="1408163.A0A0F4YR35"/>
<comment type="subcellular location">
    <subcellularLocation>
        <location evidence="1">Mitochondrion</location>
    </subcellularLocation>
</comment>
<dbReference type="OrthoDB" id="1867012at2759"/>
<dbReference type="InterPro" id="IPR018261">
    <property type="entry name" value="Ribosomal_bL27_CS"/>
</dbReference>
<dbReference type="SUPFAM" id="SSF110324">
    <property type="entry name" value="Ribosomal L27 protein-like"/>
    <property type="match status" value="1"/>
</dbReference>
<feature type="region of interest" description="Disordered" evidence="7">
    <location>
        <begin position="75"/>
        <end position="98"/>
    </location>
</feature>
<comment type="caution">
    <text evidence="8">The sequence shown here is derived from an EMBL/GenBank/DDBJ whole genome shotgun (WGS) entry which is preliminary data.</text>
</comment>
<reference evidence="8 9" key="1">
    <citation type="submission" date="2015-04" db="EMBL/GenBank/DDBJ databases">
        <authorList>
            <person name="Heijne W.H."/>
            <person name="Fedorova N.D."/>
            <person name="Nierman W.C."/>
            <person name="Vollebregt A.W."/>
            <person name="Zhao Z."/>
            <person name="Wu L."/>
            <person name="Kumar M."/>
            <person name="Stam H."/>
            <person name="van den Berg M.A."/>
            <person name="Pel H.J."/>
        </authorList>
    </citation>
    <scope>NUCLEOTIDE SEQUENCE [LARGE SCALE GENOMIC DNA]</scope>
    <source>
        <strain evidence="8 9">CBS 393.64</strain>
    </source>
</reference>
<evidence type="ECO:0000256" key="2">
    <source>
        <dbReference type="ARBA" id="ARBA00010797"/>
    </source>
</evidence>
<feature type="compositionally biased region" description="Polar residues" evidence="7">
    <location>
        <begin position="204"/>
        <end position="214"/>
    </location>
</feature>
<dbReference type="PROSITE" id="PS00831">
    <property type="entry name" value="RIBOSOMAL_L27"/>
    <property type="match status" value="1"/>
</dbReference>
<feature type="region of interest" description="Disordered" evidence="7">
    <location>
        <begin position="259"/>
        <end position="279"/>
    </location>
</feature>
<dbReference type="PANTHER" id="PTHR15893">
    <property type="entry name" value="RIBOSOMAL PROTEIN L27"/>
    <property type="match status" value="1"/>
</dbReference>
<dbReference type="PRINTS" id="PR00063">
    <property type="entry name" value="RIBOSOMALL27"/>
</dbReference>
<accession>A0A0F4YR35</accession>
<dbReference type="GO" id="GO:0005762">
    <property type="term" value="C:mitochondrial large ribosomal subunit"/>
    <property type="evidence" value="ECO:0007669"/>
    <property type="project" value="TreeGrafter"/>
</dbReference>
<evidence type="ECO:0000256" key="6">
    <source>
        <dbReference type="ARBA" id="ARBA00035267"/>
    </source>
</evidence>
<name>A0A0F4YR35_RASE3</name>
<evidence type="ECO:0000256" key="7">
    <source>
        <dbReference type="SAM" id="MobiDB-lite"/>
    </source>
</evidence>
<comment type="similarity">
    <text evidence="2">Belongs to the bacterial ribosomal protein bL27 family.</text>
</comment>
<keyword evidence="3" id="KW-0689">Ribosomal protein</keyword>
<protein>
    <recommendedName>
        <fullName evidence="6">Large ribosomal subunit protein bL27m</fullName>
    </recommendedName>
</protein>
<sequence>MLQPRLRASFRVLERAFAPSLLSAHQPAFRGVPSSASAITASATAFSSPSSSSSSSSSSLLRLLLPRSQLRYASHASQGAANQHARDPPGKRLGAKKTGGEYVIPGNIIYRQRGTKWFPGENCAMGRDHTIYATEAGYVRYYLDPERHPKRKYIGVCFEKDGTLPTPRNAPTKRRLNRIAVPRQVQVSQTSVESSVTTAGENGEATQQESISATKTELQLRPGYMYREANWEIGRAAEKAGIKVKEFDPKNRWLAWRKRKARAERAAQMKSLKKKKSKK</sequence>
<gene>
    <name evidence="8" type="ORF">T310_5276</name>
</gene>
<evidence type="ECO:0000256" key="5">
    <source>
        <dbReference type="ARBA" id="ARBA00023274"/>
    </source>
</evidence>
<dbReference type="EMBL" id="LASV01000240">
    <property type="protein sequence ID" value="KKA20694.1"/>
    <property type="molecule type" value="Genomic_DNA"/>
</dbReference>
<feature type="compositionally biased region" description="Low complexity" evidence="7">
    <location>
        <begin position="188"/>
        <end position="198"/>
    </location>
</feature>
<keyword evidence="5" id="KW-0687">Ribonucleoprotein</keyword>
<evidence type="ECO:0000256" key="4">
    <source>
        <dbReference type="ARBA" id="ARBA00023128"/>
    </source>
</evidence>
<feature type="region of interest" description="Disordered" evidence="7">
    <location>
        <begin position="188"/>
        <end position="214"/>
    </location>
</feature>
<dbReference type="Pfam" id="PF01016">
    <property type="entry name" value="Ribosomal_L27"/>
    <property type="match status" value="1"/>
</dbReference>
<evidence type="ECO:0000313" key="9">
    <source>
        <dbReference type="Proteomes" id="UP000053958"/>
    </source>
</evidence>
<dbReference type="InterPro" id="IPR001684">
    <property type="entry name" value="Ribosomal_bL27"/>
</dbReference>
<proteinExistence type="inferred from homology"/>
<evidence type="ECO:0000256" key="3">
    <source>
        <dbReference type="ARBA" id="ARBA00022980"/>
    </source>
</evidence>
<dbReference type="AlphaFoldDB" id="A0A0F4YR35"/>